<gene>
    <name evidence="1" type="ORF">A2Z22_00355</name>
</gene>
<evidence type="ECO:0000313" key="2">
    <source>
        <dbReference type="Proteomes" id="UP000177053"/>
    </source>
</evidence>
<proteinExistence type="predicted"/>
<protein>
    <submittedName>
        <fullName evidence="1">Uncharacterized protein</fullName>
    </submittedName>
</protein>
<dbReference type="EMBL" id="MGFS01000016">
    <property type="protein sequence ID" value="OGM11487.1"/>
    <property type="molecule type" value="Genomic_DNA"/>
</dbReference>
<dbReference type="InterPro" id="IPR023214">
    <property type="entry name" value="HAD_sf"/>
</dbReference>
<name>A0A1F7X8Z0_9BACT</name>
<reference evidence="1 2" key="1">
    <citation type="journal article" date="2016" name="Nat. Commun.">
        <title>Thousands of microbial genomes shed light on interconnected biogeochemical processes in an aquifer system.</title>
        <authorList>
            <person name="Anantharaman K."/>
            <person name="Brown C.T."/>
            <person name="Hug L.A."/>
            <person name="Sharon I."/>
            <person name="Castelle C.J."/>
            <person name="Probst A.J."/>
            <person name="Thomas B.C."/>
            <person name="Singh A."/>
            <person name="Wilkins M.J."/>
            <person name="Karaoz U."/>
            <person name="Brodie E.L."/>
            <person name="Williams K.H."/>
            <person name="Hubbard S.S."/>
            <person name="Banfield J.F."/>
        </authorList>
    </citation>
    <scope>NUCLEOTIDE SEQUENCE [LARGE SCALE GENOMIC DNA]</scope>
</reference>
<evidence type="ECO:0000313" key="1">
    <source>
        <dbReference type="EMBL" id="OGM11487.1"/>
    </source>
</evidence>
<sequence>MYIERAPIISAAVGENLKILKGGLVGLDIDAVTQATIYKALDYASLKLNRTIVMDELTDYWKLASMAIKNGMSEEEAYSFAKIAFNRNEVYQFSPRVPGIASLLKIFRDLEIPHVSISSRPSEFLDITKKWFFENFPWIDPKNIIMDRPRGMPGGDYKASVIEKEGVLLHIDDALEEVEIIVDKTRACILMPSLPWNIHKEVNHPRIKKVGNVSISNSPNVWPVISFLASSEAKQFLNLSVAQY</sequence>
<dbReference type="Gene3D" id="3.40.50.1000">
    <property type="entry name" value="HAD superfamily/HAD-like"/>
    <property type="match status" value="1"/>
</dbReference>
<dbReference type="AlphaFoldDB" id="A0A1F7X8Z0"/>
<organism evidence="1 2">
    <name type="scientific">Candidatus Woesebacteria bacterium RBG_16_34_12</name>
    <dbReference type="NCBI Taxonomy" id="1802480"/>
    <lineage>
        <taxon>Bacteria</taxon>
        <taxon>Candidatus Woeseibacteriota</taxon>
    </lineage>
</organism>
<comment type="caution">
    <text evidence="1">The sequence shown here is derived from an EMBL/GenBank/DDBJ whole genome shotgun (WGS) entry which is preliminary data.</text>
</comment>
<dbReference type="Proteomes" id="UP000177053">
    <property type="component" value="Unassembled WGS sequence"/>
</dbReference>
<accession>A0A1F7X8Z0</accession>